<sequence>MPLNPFTPRTGHCSTKVDNNNIYIFGGQNFQQNKHYDDFLHFDLGFYFIFLQNNFLIQKKEKENSNIRKINKQQKTLNINQPTERNSSAMCYNYIDNQIILFGGADSQEPLNDLFIYDLGLQQWKKAQISNINDHFKGLEMHSIHFYTTNGDLKAKKKKKKKNNNIVGLDIGDFTKETNSQGQPIPHENLMKITKVNIEFDDKNAVFENQIESDNKQEENNETQQLQEQEEEEQKIEEQKNENQQKYLIIIGGREHEKIKNEIYALNLQSFHIKKFKEMPFGLCAHTSVIVNDLIYIFGGTNGLEFFDKFLIFSLSNYKFYEFDISDSEKKKKIIKPRMASSMSYDPVTKNICVFGGAGFDDECSTLICFNVDEYNLTKRVIRI</sequence>
<dbReference type="Pfam" id="PF24681">
    <property type="entry name" value="Kelch_KLHDC2_KLHL20_DRC7"/>
    <property type="match status" value="2"/>
</dbReference>
<name>G0QZ44_ICHMU</name>
<gene>
    <name evidence="2" type="ORF">IMG5_154320</name>
</gene>
<accession>G0QZ44</accession>
<dbReference type="InParanoid" id="G0QZ44"/>
<organism evidence="2 3">
    <name type="scientific">Ichthyophthirius multifiliis</name>
    <name type="common">White spot disease agent</name>
    <name type="synonym">Ich</name>
    <dbReference type="NCBI Taxonomy" id="5932"/>
    <lineage>
        <taxon>Eukaryota</taxon>
        <taxon>Sar</taxon>
        <taxon>Alveolata</taxon>
        <taxon>Ciliophora</taxon>
        <taxon>Intramacronucleata</taxon>
        <taxon>Oligohymenophorea</taxon>
        <taxon>Hymenostomatida</taxon>
        <taxon>Ophryoglenina</taxon>
        <taxon>Ichthyophthirius</taxon>
    </lineage>
</organism>
<proteinExistence type="predicted"/>
<protein>
    <submittedName>
        <fullName evidence="2">Kelch motif family protein, putative</fullName>
    </submittedName>
</protein>
<dbReference type="Proteomes" id="UP000008983">
    <property type="component" value="Unassembled WGS sequence"/>
</dbReference>
<dbReference type="eggNOG" id="KOG0379">
    <property type="taxonomic scope" value="Eukaryota"/>
</dbReference>
<dbReference type="RefSeq" id="XP_004030747.1">
    <property type="nucleotide sequence ID" value="XM_004030699.1"/>
</dbReference>
<dbReference type="EMBL" id="GL984137">
    <property type="protein sequence ID" value="EGR29511.1"/>
    <property type="molecule type" value="Genomic_DNA"/>
</dbReference>
<reference evidence="2 3" key="1">
    <citation type="submission" date="2011-07" db="EMBL/GenBank/DDBJ databases">
        <authorList>
            <person name="Coyne R."/>
            <person name="Brami D."/>
            <person name="Johnson J."/>
            <person name="Hostetler J."/>
            <person name="Hannick L."/>
            <person name="Clark T."/>
            <person name="Cassidy-Hanley D."/>
            <person name="Inman J."/>
        </authorList>
    </citation>
    <scope>NUCLEOTIDE SEQUENCE [LARGE SCALE GENOMIC DNA]</scope>
    <source>
        <strain evidence="2 3">G5</strain>
    </source>
</reference>
<dbReference type="SUPFAM" id="SSF117281">
    <property type="entry name" value="Kelch motif"/>
    <property type="match status" value="1"/>
</dbReference>
<dbReference type="Gene3D" id="2.120.10.80">
    <property type="entry name" value="Kelch-type beta propeller"/>
    <property type="match status" value="2"/>
</dbReference>
<dbReference type="GeneID" id="14905615"/>
<evidence type="ECO:0000313" key="2">
    <source>
        <dbReference type="EMBL" id="EGR29511.1"/>
    </source>
</evidence>
<keyword evidence="3" id="KW-1185">Reference proteome</keyword>
<dbReference type="OrthoDB" id="311748at2759"/>
<dbReference type="PANTHER" id="PTHR23244">
    <property type="entry name" value="KELCH REPEAT DOMAIN"/>
    <property type="match status" value="1"/>
</dbReference>
<dbReference type="OMA" id="QTAIMAS"/>
<evidence type="ECO:0000313" key="3">
    <source>
        <dbReference type="Proteomes" id="UP000008983"/>
    </source>
</evidence>
<evidence type="ECO:0000256" key="1">
    <source>
        <dbReference type="SAM" id="MobiDB-lite"/>
    </source>
</evidence>
<feature type="region of interest" description="Disordered" evidence="1">
    <location>
        <begin position="211"/>
        <end position="239"/>
    </location>
</feature>
<dbReference type="AlphaFoldDB" id="G0QZ44"/>
<dbReference type="InterPro" id="IPR015915">
    <property type="entry name" value="Kelch-typ_b-propeller"/>
</dbReference>